<evidence type="ECO:0000256" key="11">
    <source>
        <dbReference type="PROSITE-ProRule" id="PRU00042"/>
    </source>
</evidence>
<comment type="similarity">
    <text evidence="2">Belongs to the krueppel C2H2-type zinc-finger protein family.</text>
</comment>
<dbReference type="PANTHER" id="PTHR23235">
    <property type="entry name" value="KRUEPPEL-LIKE TRANSCRIPTION FACTOR"/>
    <property type="match status" value="1"/>
</dbReference>
<comment type="caution">
    <text evidence="14">The sequence shown here is derived from an EMBL/GenBank/DDBJ whole genome shotgun (WGS) entry which is preliminary data.</text>
</comment>
<dbReference type="STRING" id="307972.A0A2G8KMK2"/>
<keyword evidence="5 11" id="KW-0863">Zinc-finger</keyword>
<dbReference type="Pfam" id="PF00096">
    <property type="entry name" value="zf-C2H2"/>
    <property type="match status" value="4"/>
</dbReference>
<dbReference type="InterPro" id="IPR013087">
    <property type="entry name" value="Znf_C2H2_type"/>
</dbReference>
<dbReference type="EMBL" id="MRZV01000474">
    <property type="protein sequence ID" value="PIK49242.1"/>
    <property type="molecule type" value="Genomic_DNA"/>
</dbReference>
<keyword evidence="10" id="KW-0539">Nucleus</keyword>
<dbReference type="GO" id="GO:0000981">
    <property type="term" value="F:DNA-binding transcription factor activity, RNA polymerase II-specific"/>
    <property type="evidence" value="ECO:0007669"/>
    <property type="project" value="TreeGrafter"/>
</dbReference>
<dbReference type="GO" id="GO:0005634">
    <property type="term" value="C:nucleus"/>
    <property type="evidence" value="ECO:0007669"/>
    <property type="project" value="UniProtKB-SubCell"/>
</dbReference>
<evidence type="ECO:0000256" key="4">
    <source>
        <dbReference type="ARBA" id="ARBA00022737"/>
    </source>
</evidence>
<evidence type="ECO:0000313" key="15">
    <source>
        <dbReference type="Proteomes" id="UP000230750"/>
    </source>
</evidence>
<feature type="domain" description="C2H2-type" evidence="13">
    <location>
        <begin position="347"/>
        <end position="374"/>
    </location>
</feature>
<dbReference type="OrthoDB" id="6376466at2759"/>
<name>A0A2G8KMK2_STIJA</name>
<evidence type="ECO:0000256" key="8">
    <source>
        <dbReference type="ARBA" id="ARBA00023125"/>
    </source>
</evidence>
<evidence type="ECO:0000256" key="7">
    <source>
        <dbReference type="ARBA" id="ARBA00023015"/>
    </source>
</evidence>
<evidence type="ECO:0000256" key="10">
    <source>
        <dbReference type="ARBA" id="ARBA00023242"/>
    </source>
</evidence>
<evidence type="ECO:0000256" key="12">
    <source>
        <dbReference type="SAM" id="MobiDB-lite"/>
    </source>
</evidence>
<dbReference type="FunFam" id="3.30.160.60:FF:000495">
    <property type="entry name" value="zinc finger protein 668"/>
    <property type="match status" value="1"/>
</dbReference>
<evidence type="ECO:0000256" key="3">
    <source>
        <dbReference type="ARBA" id="ARBA00022723"/>
    </source>
</evidence>
<evidence type="ECO:0000313" key="14">
    <source>
        <dbReference type="EMBL" id="PIK49242.1"/>
    </source>
</evidence>
<dbReference type="GO" id="GO:0000978">
    <property type="term" value="F:RNA polymerase II cis-regulatory region sequence-specific DNA binding"/>
    <property type="evidence" value="ECO:0007669"/>
    <property type="project" value="TreeGrafter"/>
</dbReference>
<gene>
    <name evidence="14" type="ORF">BSL78_13866</name>
</gene>
<reference evidence="14 15" key="1">
    <citation type="journal article" date="2017" name="PLoS Biol.">
        <title>The sea cucumber genome provides insights into morphological evolution and visceral regeneration.</title>
        <authorList>
            <person name="Zhang X."/>
            <person name="Sun L."/>
            <person name="Yuan J."/>
            <person name="Sun Y."/>
            <person name="Gao Y."/>
            <person name="Zhang L."/>
            <person name="Li S."/>
            <person name="Dai H."/>
            <person name="Hamel J.F."/>
            <person name="Liu C."/>
            <person name="Yu Y."/>
            <person name="Liu S."/>
            <person name="Lin W."/>
            <person name="Guo K."/>
            <person name="Jin S."/>
            <person name="Xu P."/>
            <person name="Storey K.B."/>
            <person name="Huan P."/>
            <person name="Zhang T."/>
            <person name="Zhou Y."/>
            <person name="Zhang J."/>
            <person name="Lin C."/>
            <person name="Li X."/>
            <person name="Xing L."/>
            <person name="Huo D."/>
            <person name="Sun M."/>
            <person name="Wang L."/>
            <person name="Mercier A."/>
            <person name="Li F."/>
            <person name="Yang H."/>
            <person name="Xiang J."/>
        </authorList>
    </citation>
    <scope>NUCLEOTIDE SEQUENCE [LARGE SCALE GENOMIC DNA]</scope>
    <source>
        <strain evidence="14">Shaxun</strain>
        <tissue evidence="14">Muscle</tissue>
    </source>
</reference>
<keyword evidence="6" id="KW-0862">Zinc</keyword>
<dbReference type="SUPFAM" id="SSF57667">
    <property type="entry name" value="beta-beta-alpha zinc fingers"/>
    <property type="match status" value="2"/>
</dbReference>
<dbReference type="PROSITE" id="PS00028">
    <property type="entry name" value="ZINC_FINGER_C2H2_1"/>
    <property type="match status" value="4"/>
</dbReference>
<evidence type="ECO:0000256" key="2">
    <source>
        <dbReference type="ARBA" id="ARBA00006991"/>
    </source>
</evidence>
<feature type="domain" description="C2H2-type" evidence="13">
    <location>
        <begin position="375"/>
        <end position="402"/>
    </location>
</feature>
<evidence type="ECO:0000256" key="1">
    <source>
        <dbReference type="ARBA" id="ARBA00004123"/>
    </source>
</evidence>
<accession>A0A2G8KMK2</accession>
<dbReference type="Proteomes" id="UP000230750">
    <property type="component" value="Unassembled WGS sequence"/>
</dbReference>
<keyword evidence="7" id="KW-0805">Transcription regulation</keyword>
<organism evidence="14 15">
    <name type="scientific">Stichopus japonicus</name>
    <name type="common">Sea cucumber</name>
    <dbReference type="NCBI Taxonomy" id="307972"/>
    <lineage>
        <taxon>Eukaryota</taxon>
        <taxon>Metazoa</taxon>
        <taxon>Echinodermata</taxon>
        <taxon>Eleutherozoa</taxon>
        <taxon>Echinozoa</taxon>
        <taxon>Holothuroidea</taxon>
        <taxon>Aspidochirotacea</taxon>
        <taxon>Aspidochirotida</taxon>
        <taxon>Stichopodidae</taxon>
        <taxon>Apostichopus</taxon>
    </lineage>
</organism>
<dbReference type="FunFam" id="3.30.160.60:FF:000931">
    <property type="entry name" value="zinc finger protein 697"/>
    <property type="match status" value="1"/>
</dbReference>
<dbReference type="PROSITE" id="PS50157">
    <property type="entry name" value="ZINC_FINGER_C2H2_2"/>
    <property type="match status" value="4"/>
</dbReference>
<keyword evidence="4" id="KW-0677">Repeat</keyword>
<feature type="region of interest" description="Disordered" evidence="12">
    <location>
        <begin position="293"/>
        <end position="316"/>
    </location>
</feature>
<comment type="subcellular location">
    <subcellularLocation>
        <location evidence="1">Nucleus</location>
    </subcellularLocation>
</comment>
<feature type="domain" description="C2H2-type" evidence="13">
    <location>
        <begin position="431"/>
        <end position="458"/>
    </location>
</feature>
<dbReference type="InterPro" id="IPR036236">
    <property type="entry name" value="Znf_C2H2_sf"/>
</dbReference>
<protein>
    <recommendedName>
        <fullName evidence="13">C2H2-type domain-containing protein</fullName>
    </recommendedName>
</protein>
<dbReference type="FunFam" id="3.30.160.60:FF:001498">
    <property type="entry name" value="Zinc finger protein 404"/>
    <property type="match status" value="1"/>
</dbReference>
<dbReference type="SMART" id="SM00355">
    <property type="entry name" value="ZnF_C2H2"/>
    <property type="match status" value="4"/>
</dbReference>
<evidence type="ECO:0000256" key="5">
    <source>
        <dbReference type="ARBA" id="ARBA00022771"/>
    </source>
</evidence>
<keyword evidence="8" id="KW-0238">DNA-binding</keyword>
<dbReference type="FunFam" id="3.30.160.60:FF:000557">
    <property type="entry name" value="zinc finger and SCAN domain-containing protein 29"/>
    <property type="match status" value="1"/>
</dbReference>
<keyword evidence="15" id="KW-1185">Reference proteome</keyword>
<proteinExistence type="inferred from homology"/>
<dbReference type="GO" id="GO:0008270">
    <property type="term" value="F:zinc ion binding"/>
    <property type="evidence" value="ECO:0007669"/>
    <property type="project" value="UniProtKB-KW"/>
</dbReference>
<keyword evidence="3" id="KW-0479">Metal-binding</keyword>
<dbReference type="PANTHER" id="PTHR23235:SF142">
    <property type="entry name" value="ZINC FINGER PROTEIN 384"/>
    <property type="match status" value="1"/>
</dbReference>
<dbReference type="AlphaFoldDB" id="A0A2G8KMK2"/>
<keyword evidence="9" id="KW-0804">Transcription</keyword>
<feature type="domain" description="C2H2-type" evidence="13">
    <location>
        <begin position="403"/>
        <end position="430"/>
    </location>
</feature>
<sequence length="461" mass="52188">MGNYLSSYLRPVAAQRPYCEPTFQSKAEASTPQLEELQVFPKGPQKSVMTTSSYNESDNIAPITGTGNKEDIAPIFAAQYGKTIDKVDYRMPLVNPGPFQTDSKGNTFFIDQSVSGIGAQQNGNDMTLIFGKDLKPEIFWKRSHGHNTQHQEAVSTPQCGGDSVPLTSEMLGNYDVSPYDMADFQKMQDLVRGESMVETEISTGVALHHQYNKVTAEYETNDRTTLDKTKLRKIPNFAIFGSVANSSRPGQMLNEAIDYPIHFDPVYNQSTDQACLSSTGYQKQTISNEYEDMKSQKLRTRGVPSFGEPTLQENYPSKDQRQNMDVEFHYTSKCRNGTAANKRRKVISCTICWKSFSQTANLKAHLRIHTGEKPFECPICQHRFSQRSSVKTHMRIHSGERPFQCSLCPKSFYDSSTLIKHRRIHTGEKPYFCKICQHRFSQSGNLTRHYKLHAHQTAPPK</sequence>
<evidence type="ECO:0000256" key="9">
    <source>
        <dbReference type="ARBA" id="ARBA00023163"/>
    </source>
</evidence>
<evidence type="ECO:0000259" key="13">
    <source>
        <dbReference type="PROSITE" id="PS50157"/>
    </source>
</evidence>
<evidence type="ECO:0000256" key="6">
    <source>
        <dbReference type="ARBA" id="ARBA00022833"/>
    </source>
</evidence>
<dbReference type="Gene3D" id="3.30.160.60">
    <property type="entry name" value="Classic Zinc Finger"/>
    <property type="match status" value="4"/>
</dbReference>